<proteinExistence type="predicted"/>
<dbReference type="EMBL" id="MGIV01000014">
    <property type="protein sequence ID" value="OGM94182.1"/>
    <property type="molecule type" value="Genomic_DNA"/>
</dbReference>
<dbReference type="AlphaFoldDB" id="A0A1F8E080"/>
<dbReference type="Proteomes" id="UP000179057">
    <property type="component" value="Unassembled WGS sequence"/>
</dbReference>
<evidence type="ECO:0008006" key="3">
    <source>
        <dbReference type="Google" id="ProtNLM"/>
    </source>
</evidence>
<accession>A0A1F8E080</accession>
<evidence type="ECO:0000313" key="1">
    <source>
        <dbReference type="EMBL" id="OGM94182.1"/>
    </source>
</evidence>
<evidence type="ECO:0000313" key="2">
    <source>
        <dbReference type="Proteomes" id="UP000179057"/>
    </source>
</evidence>
<protein>
    <recommendedName>
        <fullName evidence="3">Homing endonuclease LAGLIDADG domain-containing protein</fullName>
    </recommendedName>
</protein>
<organism evidence="1 2">
    <name type="scientific">Candidatus Wolfebacteria bacterium RIFOXYD1_FULL_48_65</name>
    <dbReference type="NCBI Taxonomy" id="1802561"/>
    <lineage>
        <taxon>Bacteria</taxon>
        <taxon>Candidatus Wolfeibacteriota</taxon>
    </lineage>
</organism>
<reference evidence="1 2" key="1">
    <citation type="journal article" date="2016" name="Nat. Commun.">
        <title>Thousands of microbial genomes shed light on interconnected biogeochemical processes in an aquifer system.</title>
        <authorList>
            <person name="Anantharaman K."/>
            <person name="Brown C.T."/>
            <person name="Hug L.A."/>
            <person name="Sharon I."/>
            <person name="Castelle C.J."/>
            <person name="Probst A.J."/>
            <person name="Thomas B.C."/>
            <person name="Singh A."/>
            <person name="Wilkins M.J."/>
            <person name="Karaoz U."/>
            <person name="Brodie E.L."/>
            <person name="Williams K.H."/>
            <person name="Hubbard S.S."/>
            <person name="Banfield J.F."/>
        </authorList>
    </citation>
    <scope>NUCLEOTIDE SEQUENCE [LARGE SCALE GENOMIC DNA]</scope>
</reference>
<comment type="caution">
    <text evidence="1">The sequence shown here is derived from an EMBL/GenBank/DDBJ whole genome shotgun (WGS) entry which is preliminary data.</text>
</comment>
<sequence length="197" mass="23143">MDIQFTPDILKRLYLEEKKSTFDIAALLHCSENKINYWLKKFGISKRSISEAIYLKKNPNGDPFVFRMPKTREEAILFGMGIGLYWGEGTKANGNTVRLGNSDPKLIRKFMDFLVTFFAVDERDFRYHLHIFTDIDIKKACQFWMDELGIEENQFYKPTITRTGKLGTYRHKSEYGVLTIYYGNIKLRNKLIEIVPM</sequence>
<name>A0A1F8E080_9BACT</name>
<gene>
    <name evidence="1" type="ORF">A2610_02650</name>
</gene>